<dbReference type="PRINTS" id="PR00332">
    <property type="entry name" value="HISTRIAD"/>
</dbReference>
<feature type="short sequence motif" description="Histidine triad motif" evidence="8 9">
    <location>
        <begin position="96"/>
        <end position="100"/>
    </location>
</feature>
<dbReference type="InterPro" id="IPR001310">
    <property type="entry name" value="Histidine_triad_HIT"/>
</dbReference>
<sequence length="139" mass="15782">MSNCVFCKIISGNAPGEIFYQDDKVVVFKDIKPAAKYHFLAIPKEHIINVNSLTFDHIQLIEHLIVKGKEVLIEKGGDVNDVRLGFHLPPFNSVSHLHLHVLSPASEISLIGRLIFRPNSWWFSSVDQIIKKIQNTSRL</sequence>
<dbReference type="Proteomes" id="UP001168821">
    <property type="component" value="Unassembled WGS sequence"/>
</dbReference>
<comment type="similarity">
    <text evidence="4">Belongs to the HINT family.</text>
</comment>
<evidence type="ECO:0000313" key="12">
    <source>
        <dbReference type="Proteomes" id="UP001168821"/>
    </source>
</evidence>
<evidence type="ECO:0000256" key="3">
    <source>
        <dbReference type="ARBA" id="ARBA00024472"/>
    </source>
</evidence>
<dbReference type="PROSITE" id="PS51084">
    <property type="entry name" value="HIT_2"/>
    <property type="match status" value="1"/>
</dbReference>
<dbReference type="AlphaFoldDB" id="A0AA38J047"/>
<feature type="domain" description="HIT" evidence="10">
    <location>
        <begin position="5"/>
        <end position="116"/>
    </location>
</feature>
<protein>
    <recommendedName>
        <fullName evidence="5">Adenosine 5'-monophosphoramidase HINT3</fullName>
    </recommendedName>
    <alternativeName>
        <fullName evidence="6">Histidine triad nucleotide-binding protein 3</fullName>
    </alternativeName>
</protein>
<accession>A0AA38J047</accession>
<proteinExistence type="inferred from homology"/>
<dbReference type="GO" id="GO:0000166">
    <property type="term" value="F:nucleotide binding"/>
    <property type="evidence" value="ECO:0007669"/>
    <property type="project" value="UniProtKB-KW"/>
</dbReference>
<keyword evidence="2" id="KW-0378">Hydrolase</keyword>
<dbReference type="InterPro" id="IPR011146">
    <property type="entry name" value="HIT-like"/>
</dbReference>
<evidence type="ECO:0000256" key="9">
    <source>
        <dbReference type="PROSITE-ProRule" id="PRU00464"/>
    </source>
</evidence>
<dbReference type="Pfam" id="PF11969">
    <property type="entry name" value="DcpS_C"/>
    <property type="match status" value="1"/>
</dbReference>
<evidence type="ECO:0000256" key="7">
    <source>
        <dbReference type="PIRSR" id="PIRSR601310-1"/>
    </source>
</evidence>
<comment type="catalytic activity">
    <reaction evidence="3">
        <text>adenosine 5'-phosphoramidate + H2O = NH4(+) + AMP</text>
        <dbReference type="Rhea" id="RHEA:67916"/>
        <dbReference type="ChEBI" id="CHEBI:15377"/>
        <dbReference type="ChEBI" id="CHEBI:28938"/>
        <dbReference type="ChEBI" id="CHEBI:57890"/>
        <dbReference type="ChEBI" id="CHEBI:456215"/>
    </reaction>
</comment>
<dbReference type="PANTHER" id="PTHR12486:SF5">
    <property type="entry name" value="ADENOSINE 5'-MONOPHOSPHORAMIDASE HINT3"/>
    <property type="match status" value="1"/>
</dbReference>
<evidence type="ECO:0000256" key="1">
    <source>
        <dbReference type="ARBA" id="ARBA00022741"/>
    </source>
</evidence>
<evidence type="ECO:0000259" key="10">
    <source>
        <dbReference type="PROSITE" id="PS51084"/>
    </source>
</evidence>
<dbReference type="EMBL" id="JALNTZ010000002">
    <property type="protein sequence ID" value="KAJ3664411.1"/>
    <property type="molecule type" value="Genomic_DNA"/>
</dbReference>
<feature type="active site" description="Tele-AMP-histidine intermediate" evidence="7">
    <location>
        <position position="98"/>
    </location>
</feature>
<dbReference type="GO" id="GO:0016787">
    <property type="term" value="F:hydrolase activity"/>
    <property type="evidence" value="ECO:0007669"/>
    <property type="project" value="UniProtKB-KW"/>
</dbReference>
<keyword evidence="1" id="KW-0547">Nucleotide-binding</keyword>
<evidence type="ECO:0000256" key="5">
    <source>
        <dbReference type="ARBA" id="ARBA00039802"/>
    </source>
</evidence>
<name>A0AA38J047_9CUCU</name>
<dbReference type="SUPFAM" id="SSF54197">
    <property type="entry name" value="HIT-like"/>
    <property type="match status" value="1"/>
</dbReference>
<organism evidence="11 12">
    <name type="scientific">Zophobas morio</name>
    <dbReference type="NCBI Taxonomy" id="2755281"/>
    <lineage>
        <taxon>Eukaryota</taxon>
        <taxon>Metazoa</taxon>
        <taxon>Ecdysozoa</taxon>
        <taxon>Arthropoda</taxon>
        <taxon>Hexapoda</taxon>
        <taxon>Insecta</taxon>
        <taxon>Pterygota</taxon>
        <taxon>Neoptera</taxon>
        <taxon>Endopterygota</taxon>
        <taxon>Coleoptera</taxon>
        <taxon>Polyphaga</taxon>
        <taxon>Cucujiformia</taxon>
        <taxon>Tenebrionidae</taxon>
        <taxon>Zophobas</taxon>
    </lineage>
</organism>
<keyword evidence="12" id="KW-1185">Reference proteome</keyword>
<gene>
    <name evidence="11" type="ORF">Zmor_008585</name>
</gene>
<reference evidence="11" key="1">
    <citation type="journal article" date="2023" name="G3 (Bethesda)">
        <title>Whole genome assemblies of Zophobas morio and Tenebrio molitor.</title>
        <authorList>
            <person name="Kaur S."/>
            <person name="Stinson S.A."/>
            <person name="diCenzo G.C."/>
        </authorList>
    </citation>
    <scope>NUCLEOTIDE SEQUENCE</scope>
    <source>
        <strain evidence="11">QUZm001</strain>
    </source>
</reference>
<evidence type="ECO:0000256" key="2">
    <source>
        <dbReference type="ARBA" id="ARBA00022801"/>
    </source>
</evidence>
<dbReference type="PANTHER" id="PTHR12486">
    <property type="entry name" value="APRATAXIN-RELATED"/>
    <property type="match status" value="1"/>
</dbReference>
<dbReference type="Gene3D" id="3.30.428.10">
    <property type="entry name" value="HIT-like"/>
    <property type="match status" value="1"/>
</dbReference>
<dbReference type="InterPro" id="IPR036265">
    <property type="entry name" value="HIT-like_sf"/>
</dbReference>
<evidence type="ECO:0000313" key="11">
    <source>
        <dbReference type="EMBL" id="KAJ3664411.1"/>
    </source>
</evidence>
<evidence type="ECO:0000256" key="4">
    <source>
        <dbReference type="ARBA" id="ARBA00025764"/>
    </source>
</evidence>
<evidence type="ECO:0000256" key="6">
    <source>
        <dbReference type="ARBA" id="ARBA00042361"/>
    </source>
</evidence>
<evidence type="ECO:0000256" key="8">
    <source>
        <dbReference type="PIRSR" id="PIRSR601310-3"/>
    </source>
</evidence>
<comment type="caution">
    <text evidence="11">The sequence shown here is derived from an EMBL/GenBank/DDBJ whole genome shotgun (WGS) entry which is preliminary data.</text>
</comment>